<organism evidence="2 3">
    <name type="scientific">Clunio marinus</name>
    <dbReference type="NCBI Taxonomy" id="568069"/>
    <lineage>
        <taxon>Eukaryota</taxon>
        <taxon>Metazoa</taxon>
        <taxon>Ecdysozoa</taxon>
        <taxon>Arthropoda</taxon>
        <taxon>Hexapoda</taxon>
        <taxon>Insecta</taxon>
        <taxon>Pterygota</taxon>
        <taxon>Neoptera</taxon>
        <taxon>Endopterygota</taxon>
        <taxon>Diptera</taxon>
        <taxon>Nematocera</taxon>
        <taxon>Chironomoidea</taxon>
        <taxon>Chironomidae</taxon>
        <taxon>Clunio</taxon>
    </lineage>
</organism>
<evidence type="ECO:0000313" key="3">
    <source>
        <dbReference type="Proteomes" id="UP000183832"/>
    </source>
</evidence>
<accession>A0A1J1IWV9</accession>
<gene>
    <name evidence="2" type="ORF">CLUMA_CG016877</name>
</gene>
<dbReference type="EMBL" id="CVRI01000059">
    <property type="protein sequence ID" value="CRL03041.1"/>
    <property type="molecule type" value="Genomic_DNA"/>
</dbReference>
<protein>
    <submittedName>
        <fullName evidence="2">CLUMA_CG016877, isoform A</fullName>
    </submittedName>
</protein>
<name>A0A1J1IWV9_9DIPT</name>
<evidence type="ECO:0000313" key="2">
    <source>
        <dbReference type="EMBL" id="CRL03041.1"/>
    </source>
</evidence>
<proteinExistence type="predicted"/>
<evidence type="ECO:0000256" key="1">
    <source>
        <dbReference type="SAM" id="MobiDB-lite"/>
    </source>
</evidence>
<sequence>MHNGGGNRQRCKNSVAKHEKLLEYFMTTVHRNQQIARTRVSPKKCGQRDIRSSNNEKQQIEMSRSKSLMCWLGSIFSFKLSFET</sequence>
<reference evidence="2 3" key="1">
    <citation type="submission" date="2015-04" db="EMBL/GenBank/DDBJ databases">
        <authorList>
            <person name="Syromyatnikov M.Y."/>
            <person name="Popov V.N."/>
        </authorList>
    </citation>
    <scope>NUCLEOTIDE SEQUENCE [LARGE SCALE GENOMIC DNA]</scope>
</reference>
<dbReference type="Proteomes" id="UP000183832">
    <property type="component" value="Unassembled WGS sequence"/>
</dbReference>
<feature type="region of interest" description="Disordered" evidence="1">
    <location>
        <begin position="35"/>
        <end position="61"/>
    </location>
</feature>
<keyword evidence="3" id="KW-1185">Reference proteome</keyword>
<dbReference type="AlphaFoldDB" id="A0A1J1IWV9"/>
<feature type="compositionally biased region" description="Polar residues" evidence="1">
    <location>
        <begin position="52"/>
        <end position="61"/>
    </location>
</feature>